<dbReference type="InterPro" id="IPR036736">
    <property type="entry name" value="ACP-like_sf"/>
</dbReference>
<dbReference type="Gene3D" id="3.40.366.10">
    <property type="entry name" value="Malonyl-Coenzyme A Acyl Carrier Protein, domain 2"/>
    <property type="match status" value="1"/>
</dbReference>
<dbReference type="InterPro" id="IPR020807">
    <property type="entry name" value="PKS_DH"/>
</dbReference>
<keyword evidence="3" id="KW-0597">Phosphoprotein</keyword>
<dbReference type="GeneID" id="36604628"/>
<dbReference type="CDD" id="cd00833">
    <property type="entry name" value="PKS"/>
    <property type="match status" value="1"/>
</dbReference>
<evidence type="ECO:0000313" key="13">
    <source>
        <dbReference type="EMBL" id="PTB69352.1"/>
    </source>
</evidence>
<keyword evidence="2" id="KW-0596">Phosphopantetheine</keyword>
<evidence type="ECO:0000256" key="1">
    <source>
        <dbReference type="ARBA" id="ARBA00005179"/>
    </source>
</evidence>
<dbReference type="InterPro" id="IPR013149">
    <property type="entry name" value="ADH-like_C"/>
</dbReference>
<dbReference type="InterPro" id="IPR011032">
    <property type="entry name" value="GroES-like_sf"/>
</dbReference>
<dbReference type="InterPro" id="IPR020843">
    <property type="entry name" value="ER"/>
</dbReference>
<dbReference type="Pfam" id="PF08242">
    <property type="entry name" value="Methyltransf_12"/>
    <property type="match status" value="1"/>
</dbReference>
<evidence type="ECO:0000256" key="2">
    <source>
        <dbReference type="ARBA" id="ARBA00022450"/>
    </source>
</evidence>
<sequence length="2408" mass="258147">MASTNGIDPRWLDANGDEPIAIIGTACRFSGTATNEDGLWQLLSSGRTSWASNARNRFKMESFWHPQAHLAGSTNARGVHLLQQDPAVFDSDFFGISGVEAKAVDPQQRLMLEVAYETFENAGIPIEQLEGSNTGVFCAVSYTDYDQILGRDQETSPMYRFTGTGPSLTSARVSYAFDLHGPSKSVDTACSSASVALHDAILALRAGDADQILVGGCNLILDPDKMSIISSMSFLSPDGRCYSFDDRASGYARGEGVVGMLLKPLSAALRDGDPIRSVIRGSAVVSDGKTPGITMPSPDSQYAAIQRAYSVAGLDPKETVYVEAHGTGTNAGDNVEVTAFNKAFCSDRSGKLIIGSAKSNLGHTECVSGLTGLYKVLLMLEKGAIVPTPTFQNANPRLQLEARGLEVASKLQEWPEGTIRRASVNGSGYGGTDTHVILEAWSPPAKAINSTSQLELRGPRGAAVGETPYASPKVFVFSHQREDGFSKLADSWKKFIMEAKANHKELSLDDLAYTLSSRRTRFAQRASFIASNVDQLLDGIKKIELGSIRPVKALSDSRTCFIFTGQGAQWAQMGLELFSAYPLFSESMRTSERELIRLGATWRLIDELKKPKEESRINDAELAQPCCTAIQVAFVDLLASWGVHPDVVCGHSSGEIAAAYAGGSLTASEAIKVAYHRGKSVYYLMLKKGTRQGGMLAAGLSETDALKYTSKYSEQAVNVACINSPSSVTISGDVSAIEEISTKLEEDGVFNRRLAVPVAYHSFHMAAIGESYGAALENLQPRQFKPSVRMISSVTCEEVDGRELDGDYWVRNLLRPVRFAPALAKLLSLPVKGSTSSALPPTVLVELGPHPALQGPATQTAKTVGGLPPVNYFSCLKRKEDAVQSVLTLAGGLFNYGLPITLTGANNPLGAPTKVLSNLPSYNWNHGKTHWNESRRSQAYRLRKFPRHDLLGSAAADSISAEPSWRMFVRLSEIPWVRDHCIDGQIVFSAAGFLTMIVEAVKRQSVVAQRPWKRKVIEFKQVVIDRPLLVQEDAFGAEVFILLRPYSVTARDASSKWQEFRIYSVSQNNESTEHCRGLIGLSENKGKLGSPSEFAAGGAWAQLESKQLYKILSSSGNGYSGCFANLDKVSARAWESNCELTVPDVKATMPAGHQEPHHIHPTTLEGCLLACLPGVRLGQGLDGPQVVASIDELCISTDIELQPGHKLSLTAKSSPHGLRQHISDIFATDSAKNVVVRVGGIKFSSLGSYQDEANVVDDPLCHQVEWLMDPFSSSSETLAAYCQRTLDPNAGQPRETYNSISQAAGDECFKRCYAQLAEYLKLVQYKVPNLRVLEVGGGSGALSSVLLEALYGDKRDYATTKGSYVFTDVSDVSIAGAQEALKAFEGVVEYKTLDVEQSPAQQGFELNSFDVIVASNALHATQSPEHNLGNLKSLLKAGGQIAFAEVVAPSQRWGLDGTSQNSLLSTPAWEDVLVKSGFSGVSLELKDFASDEEHKVSLLISNVASSGANADIGSISIFTGRQGGLAEELRSGLATQYPGTVVSTVPLAKEAASPGAYIFLSDVSEDFLSEKDWENVRDILSSATAVLWVTKGASLPHRALVTGLARSLRSSRADLKFFTLEIDANSEEAAGILQVYEKYLSPSASPYSASEWELAISDGSIVIPRLLENKVVNHQVQDTTSKYHPRDEAYTDLDRSLGLRINSVGVLDSLYWADDEVHAQPPSASQVKVRLESFALNFKDMQTITGQLEGNSSLLLEGSGTVVEVGDASQSSLSVGDRVSFFAPDGLATVSNVDVRHAVKVPGDINSDIAAAVPLAYSTALYALRDIARLQRGDSILIHSGAGAVGQAAIALAKAFGVEDIFVSAGSQERAEFISSTFGVPAGRIVSSRDLDLGHRILELTDGRGVDVVVGSLSGDAFSESCSAVAPFGRIVQLCERDVANNGRLDMKALQRNVSLSVVNMGFLARERPLVFHELLETSFSMLQKGTLAVIGPIVSSHASKVAEQLRLIQAGDFIGKSVFQLDASLPLKIQPQKPKPAALRENSSYLVVGNAGKLDAAVAKYLAKLGARRLISCQGSGIEAVSDEIKGLGADVVLIPGITSSQLFVDQIREASADAPIRGIILGDSEVSDADIKAVSYSQWSTAVALATTGITSLQEAFGSNLDFFILLNRTSAFVGGPEQSIASAIGAFRDSFAQAQASQGFPVEAIALGAVQKESFGDDTEDLLPPSDVRPQTVEEVLAVINYAIQSPSSSKSQIICGASQFAPNPASPSQQQRPDARFAHVWSRVAPRASSKGGDDAAFDVQAALRSAATGEAAIEAVFMGLKQKLAKLLAVPTTEIQPDRAVSSYGVDSLVSVELRNWITGYLGGHVQMLELMSSMAMVQLSEVIAKRSRLVPASVFGGAEEKK</sequence>
<dbReference type="SUPFAM" id="SSF53335">
    <property type="entry name" value="S-adenosyl-L-methionine-dependent methyltransferases"/>
    <property type="match status" value="1"/>
</dbReference>
<dbReference type="InterPro" id="IPR020806">
    <property type="entry name" value="PKS_PP-bd"/>
</dbReference>
<keyword evidence="6" id="KW-0560">Oxidoreductase</keyword>
<comment type="caution">
    <text evidence="9">Lacks conserved residue(s) required for the propagation of feature annotation.</text>
</comment>
<dbReference type="PROSITE" id="PS00606">
    <property type="entry name" value="KS3_1"/>
    <property type="match status" value="1"/>
</dbReference>
<dbReference type="CDD" id="cd02440">
    <property type="entry name" value="AdoMet_MTases"/>
    <property type="match status" value="1"/>
</dbReference>
<dbReference type="InterPro" id="IPR013968">
    <property type="entry name" value="PKS_KR"/>
</dbReference>
<dbReference type="InterPro" id="IPR001227">
    <property type="entry name" value="Ac_transferase_dom_sf"/>
</dbReference>
<dbReference type="GO" id="GO:0004312">
    <property type="term" value="F:fatty acid synthase activity"/>
    <property type="evidence" value="ECO:0007669"/>
    <property type="project" value="TreeGrafter"/>
</dbReference>
<dbReference type="InterPro" id="IPR056501">
    <property type="entry name" value="NAD-bd_HRPKS_sdrA"/>
</dbReference>
<evidence type="ECO:0000256" key="8">
    <source>
        <dbReference type="ARBA" id="ARBA00023315"/>
    </source>
</evidence>
<dbReference type="Gene3D" id="3.40.50.720">
    <property type="entry name" value="NAD(P)-binding Rossmann-like Domain"/>
    <property type="match status" value="1"/>
</dbReference>
<dbReference type="SUPFAM" id="SSF47336">
    <property type="entry name" value="ACP-like"/>
    <property type="match status" value="1"/>
</dbReference>
<reference evidence="14" key="1">
    <citation type="submission" date="2016-07" db="EMBL/GenBank/DDBJ databases">
        <title>Multiple horizontal gene transfer events from other fungi enriched the ability of initially mycotrophic Trichoderma (Ascomycota) to feed on dead plant biomass.</title>
        <authorList>
            <consortium name="DOE Joint Genome Institute"/>
            <person name="Atanasova L."/>
            <person name="Chenthamara K."/>
            <person name="Zhang J."/>
            <person name="Grujic M."/>
            <person name="Henrissat B."/>
            <person name="Kuo A."/>
            <person name="Aerts A."/>
            <person name="Salamov A."/>
            <person name="Lipzen A."/>
            <person name="Labutti K."/>
            <person name="Barry K."/>
            <person name="Miao Y."/>
            <person name="Rahimi M.J."/>
            <person name="Shen Q."/>
            <person name="Grigoriev I.V."/>
            <person name="Kubicek C.P."/>
            <person name="Druzhinina I.S."/>
        </authorList>
    </citation>
    <scope>NUCLEOTIDE SEQUENCE [LARGE SCALE GENOMIC DNA]</scope>
    <source>
        <strain evidence="14">TUCIM 6016</strain>
    </source>
</reference>
<comment type="pathway">
    <text evidence="1">Secondary metabolite biosynthesis.</text>
</comment>
<dbReference type="InterPro" id="IPR013154">
    <property type="entry name" value="ADH-like_N"/>
</dbReference>
<dbReference type="SMART" id="SM00825">
    <property type="entry name" value="PKS_KS"/>
    <property type="match status" value="1"/>
</dbReference>
<dbReference type="InterPro" id="IPR057326">
    <property type="entry name" value="KR_dom"/>
</dbReference>
<dbReference type="SMART" id="SM00827">
    <property type="entry name" value="PKS_AT"/>
    <property type="match status" value="1"/>
</dbReference>
<gene>
    <name evidence="13" type="ORF">BBK36DRAFT_1186863</name>
</gene>
<feature type="domain" description="Ketosynthase family 3 (KS3)" evidence="11">
    <location>
        <begin position="17"/>
        <end position="440"/>
    </location>
</feature>
<dbReference type="Pfam" id="PF14765">
    <property type="entry name" value="PS-DH"/>
    <property type="match status" value="1"/>
</dbReference>
<dbReference type="OrthoDB" id="329835at2759"/>
<dbReference type="Pfam" id="PF08659">
    <property type="entry name" value="KR"/>
    <property type="match status" value="1"/>
</dbReference>
<dbReference type="InterPro" id="IPR018201">
    <property type="entry name" value="Ketoacyl_synth_AS"/>
</dbReference>
<dbReference type="Gene3D" id="3.40.47.10">
    <property type="match status" value="1"/>
</dbReference>
<dbReference type="SMART" id="SM00823">
    <property type="entry name" value="PKS_PP"/>
    <property type="match status" value="1"/>
</dbReference>
<dbReference type="RefSeq" id="XP_024752672.1">
    <property type="nucleotide sequence ID" value="XM_024896510.1"/>
</dbReference>
<keyword evidence="14" id="KW-1185">Reference proteome</keyword>
<dbReference type="Gene3D" id="3.10.129.110">
    <property type="entry name" value="Polyketide synthase dehydratase"/>
    <property type="match status" value="1"/>
</dbReference>
<dbReference type="SUPFAM" id="SSF52151">
    <property type="entry name" value="FabD/lysophospholipase-like"/>
    <property type="match status" value="1"/>
</dbReference>
<evidence type="ECO:0000256" key="7">
    <source>
        <dbReference type="ARBA" id="ARBA00023268"/>
    </source>
</evidence>
<keyword evidence="7" id="KW-0511">Multifunctional enzyme</keyword>
<dbReference type="InterPro" id="IPR049552">
    <property type="entry name" value="PKS_DH_N"/>
</dbReference>
<evidence type="ECO:0000259" key="10">
    <source>
        <dbReference type="PROSITE" id="PS50075"/>
    </source>
</evidence>
<feature type="domain" description="Carrier" evidence="10">
    <location>
        <begin position="2316"/>
        <end position="2393"/>
    </location>
</feature>
<keyword evidence="4" id="KW-0808">Transferase</keyword>
<evidence type="ECO:0000259" key="12">
    <source>
        <dbReference type="PROSITE" id="PS52019"/>
    </source>
</evidence>
<evidence type="ECO:0000256" key="4">
    <source>
        <dbReference type="ARBA" id="ARBA00022679"/>
    </source>
</evidence>
<feature type="domain" description="PKS/mFAS DH" evidence="12">
    <location>
        <begin position="948"/>
        <end position="1252"/>
    </location>
</feature>
<feature type="region of interest" description="N-terminal hotdog fold" evidence="9">
    <location>
        <begin position="948"/>
        <end position="1086"/>
    </location>
</feature>
<dbReference type="Gene3D" id="3.30.70.3290">
    <property type="match status" value="1"/>
</dbReference>
<dbReference type="InterPro" id="IPR016035">
    <property type="entry name" value="Acyl_Trfase/lysoPLipase"/>
</dbReference>
<dbReference type="GO" id="GO:0006633">
    <property type="term" value="P:fatty acid biosynthetic process"/>
    <property type="evidence" value="ECO:0007669"/>
    <property type="project" value="InterPro"/>
</dbReference>
<dbReference type="InterPro" id="IPR036291">
    <property type="entry name" value="NAD(P)-bd_dom_sf"/>
</dbReference>
<evidence type="ECO:0000256" key="6">
    <source>
        <dbReference type="ARBA" id="ARBA00023002"/>
    </source>
</evidence>
<evidence type="ECO:0000259" key="11">
    <source>
        <dbReference type="PROSITE" id="PS52004"/>
    </source>
</evidence>
<dbReference type="SUPFAM" id="SSF55048">
    <property type="entry name" value="Probable ACP-binding domain of malonyl-CoA ACP transacylase"/>
    <property type="match status" value="1"/>
</dbReference>
<dbReference type="PANTHER" id="PTHR43775:SF29">
    <property type="entry name" value="ASPERFURANONE POLYKETIDE SYNTHASE AFOG-RELATED"/>
    <property type="match status" value="1"/>
</dbReference>
<dbReference type="Gene3D" id="1.10.1200.10">
    <property type="entry name" value="ACP-like"/>
    <property type="match status" value="1"/>
</dbReference>
<keyword evidence="5" id="KW-0521">NADP</keyword>
<feature type="region of interest" description="C-terminal hotdog fold" evidence="9">
    <location>
        <begin position="1099"/>
        <end position="1252"/>
    </location>
</feature>
<dbReference type="InterPro" id="IPR016039">
    <property type="entry name" value="Thiolase-like"/>
</dbReference>
<dbReference type="InterPro" id="IPR014031">
    <property type="entry name" value="Ketoacyl_synth_C"/>
</dbReference>
<protein>
    <submittedName>
        <fullName evidence="13">Polyketide synthase</fullName>
    </submittedName>
</protein>
<dbReference type="InterPro" id="IPR013217">
    <property type="entry name" value="Methyltransf_12"/>
</dbReference>
<dbReference type="Pfam" id="PF02801">
    <property type="entry name" value="Ketoacyl-synt_C"/>
    <property type="match status" value="1"/>
</dbReference>
<dbReference type="Gene3D" id="3.40.50.150">
    <property type="entry name" value="Vaccinia Virus protein VP39"/>
    <property type="match status" value="1"/>
</dbReference>
<evidence type="ECO:0000313" key="14">
    <source>
        <dbReference type="Proteomes" id="UP000241546"/>
    </source>
</evidence>
<dbReference type="SUPFAM" id="SSF50129">
    <property type="entry name" value="GroES-like"/>
    <property type="match status" value="1"/>
</dbReference>
<proteinExistence type="predicted"/>
<dbReference type="Pfam" id="PF08240">
    <property type="entry name" value="ADH_N"/>
    <property type="match status" value="1"/>
</dbReference>
<dbReference type="InterPro" id="IPR049551">
    <property type="entry name" value="PKS_DH_C"/>
</dbReference>
<dbReference type="SUPFAM" id="SSF51735">
    <property type="entry name" value="NAD(P)-binding Rossmann-fold domains"/>
    <property type="match status" value="2"/>
</dbReference>
<dbReference type="InterPro" id="IPR014030">
    <property type="entry name" value="Ketoacyl_synth_N"/>
</dbReference>
<accession>A0A2T4BJ57</accession>
<dbReference type="GO" id="GO:0031177">
    <property type="term" value="F:phosphopantetheine binding"/>
    <property type="evidence" value="ECO:0007669"/>
    <property type="project" value="InterPro"/>
</dbReference>
<dbReference type="SMART" id="SM00826">
    <property type="entry name" value="PKS_DH"/>
    <property type="match status" value="1"/>
</dbReference>
<dbReference type="InterPro" id="IPR049900">
    <property type="entry name" value="PKS_mFAS_DH"/>
</dbReference>
<dbReference type="PROSITE" id="PS52019">
    <property type="entry name" value="PKS_MFAS_DH"/>
    <property type="match status" value="1"/>
</dbReference>
<keyword evidence="8" id="KW-0012">Acyltransferase</keyword>
<dbReference type="InterPro" id="IPR006162">
    <property type="entry name" value="Ppantetheine_attach_site"/>
</dbReference>
<evidence type="ECO:0000256" key="9">
    <source>
        <dbReference type="PROSITE-ProRule" id="PRU01363"/>
    </source>
</evidence>
<dbReference type="InterPro" id="IPR014043">
    <property type="entry name" value="Acyl_transferase_dom"/>
</dbReference>
<dbReference type="InterPro" id="IPR042104">
    <property type="entry name" value="PKS_dehydratase_sf"/>
</dbReference>
<dbReference type="PANTHER" id="PTHR43775">
    <property type="entry name" value="FATTY ACID SYNTHASE"/>
    <property type="match status" value="1"/>
</dbReference>
<dbReference type="Pfam" id="PF00698">
    <property type="entry name" value="Acyl_transf_1"/>
    <property type="match status" value="1"/>
</dbReference>
<dbReference type="Pfam" id="PF16197">
    <property type="entry name" value="KAsynt_C_assoc"/>
    <property type="match status" value="1"/>
</dbReference>
<dbReference type="InterPro" id="IPR050091">
    <property type="entry name" value="PKS_NRPS_Biosynth_Enz"/>
</dbReference>
<dbReference type="EMBL" id="KZ680208">
    <property type="protein sequence ID" value="PTB69352.1"/>
    <property type="molecule type" value="Genomic_DNA"/>
</dbReference>
<dbReference type="GO" id="GO:0030639">
    <property type="term" value="P:polyketide biosynthetic process"/>
    <property type="evidence" value="ECO:0007669"/>
    <property type="project" value="UniProtKB-ARBA"/>
</dbReference>
<dbReference type="PROSITE" id="PS52004">
    <property type="entry name" value="KS3_2"/>
    <property type="match status" value="1"/>
</dbReference>
<dbReference type="GO" id="GO:0016491">
    <property type="term" value="F:oxidoreductase activity"/>
    <property type="evidence" value="ECO:0007669"/>
    <property type="project" value="UniProtKB-KW"/>
</dbReference>
<dbReference type="InterPro" id="IPR032821">
    <property type="entry name" value="PKS_assoc"/>
</dbReference>
<dbReference type="Gene3D" id="3.90.180.10">
    <property type="entry name" value="Medium-chain alcohol dehydrogenases, catalytic domain"/>
    <property type="match status" value="1"/>
</dbReference>
<dbReference type="InterPro" id="IPR016036">
    <property type="entry name" value="Malonyl_transacylase_ACP-bd"/>
</dbReference>
<dbReference type="Pfam" id="PF23114">
    <property type="entry name" value="NAD-bd_HRPKS_sdrA"/>
    <property type="match status" value="1"/>
</dbReference>
<dbReference type="InterPro" id="IPR009081">
    <property type="entry name" value="PP-bd_ACP"/>
</dbReference>
<dbReference type="PROSITE" id="PS50075">
    <property type="entry name" value="CARRIER"/>
    <property type="match status" value="1"/>
</dbReference>
<dbReference type="SMART" id="SM00822">
    <property type="entry name" value="PKS_KR"/>
    <property type="match status" value="1"/>
</dbReference>
<dbReference type="SUPFAM" id="SSF53901">
    <property type="entry name" value="Thiolase-like"/>
    <property type="match status" value="1"/>
</dbReference>
<dbReference type="PROSITE" id="PS00012">
    <property type="entry name" value="PHOSPHOPANTETHEINE"/>
    <property type="match status" value="1"/>
</dbReference>
<dbReference type="Proteomes" id="UP000241546">
    <property type="component" value="Unassembled WGS sequence"/>
</dbReference>
<dbReference type="SMART" id="SM00829">
    <property type="entry name" value="PKS_ER"/>
    <property type="match status" value="1"/>
</dbReference>
<dbReference type="InterPro" id="IPR029063">
    <property type="entry name" value="SAM-dependent_MTases_sf"/>
</dbReference>
<organism evidence="13 14">
    <name type="scientific">Trichoderma citrinoviride</name>
    <dbReference type="NCBI Taxonomy" id="58853"/>
    <lineage>
        <taxon>Eukaryota</taxon>
        <taxon>Fungi</taxon>
        <taxon>Dikarya</taxon>
        <taxon>Ascomycota</taxon>
        <taxon>Pezizomycotina</taxon>
        <taxon>Sordariomycetes</taxon>
        <taxon>Hypocreomycetidae</taxon>
        <taxon>Hypocreales</taxon>
        <taxon>Hypocreaceae</taxon>
        <taxon>Trichoderma</taxon>
    </lineage>
</organism>
<dbReference type="Pfam" id="PF00109">
    <property type="entry name" value="ketoacyl-synt"/>
    <property type="match status" value="1"/>
</dbReference>
<dbReference type="CDD" id="cd05195">
    <property type="entry name" value="enoyl_red"/>
    <property type="match status" value="1"/>
</dbReference>
<dbReference type="GO" id="GO:0004315">
    <property type="term" value="F:3-oxoacyl-[acyl-carrier-protein] synthase activity"/>
    <property type="evidence" value="ECO:0007669"/>
    <property type="project" value="InterPro"/>
</dbReference>
<dbReference type="InterPro" id="IPR020841">
    <property type="entry name" value="PKS_Beta-ketoAc_synthase_dom"/>
</dbReference>
<dbReference type="Pfam" id="PF21089">
    <property type="entry name" value="PKS_DH_N"/>
    <property type="match status" value="1"/>
</dbReference>
<evidence type="ECO:0000256" key="3">
    <source>
        <dbReference type="ARBA" id="ARBA00022553"/>
    </source>
</evidence>
<name>A0A2T4BJ57_9HYPO</name>
<dbReference type="Pfam" id="PF00107">
    <property type="entry name" value="ADH_zinc_N"/>
    <property type="match status" value="1"/>
</dbReference>
<evidence type="ECO:0000256" key="5">
    <source>
        <dbReference type="ARBA" id="ARBA00022857"/>
    </source>
</evidence>
<dbReference type="Pfam" id="PF23297">
    <property type="entry name" value="ACP_SdgA_C"/>
    <property type="match status" value="1"/>
</dbReference>